<reference evidence="2" key="3">
    <citation type="submission" date="2020-06" db="EMBL/GenBank/DDBJ databases">
        <title>Helianthus annuus Genome sequencing and assembly Release 2.</title>
        <authorList>
            <person name="Gouzy J."/>
            <person name="Langlade N."/>
            <person name="Munos S."/>
        </authorList>
    </citation>
    <scope>NUCLEOTIDE SEQUENCE</scope>
    <source>
        <tissue evidence="2">Leaves</tissue>
    </source>
</reference>
<evidence type="ECO:0000313" key="2">
    <source>
        <dbReference type="EMBL" id="KAF5771876.1"/>
    </source>
</evidence>
<name>A0A251SPL7_HELAN</name>
<dbReference type="AlphaFoldDB" id="A0A251SPL7"/>
<accession>A0A251SPL7</accession>
<proteinExistence type="predicted"/>
<sequence length="74" mass="8749">MREKPERVRVKSERKESHRSRWQRGGGLAGREQREEQRWSNRERERREEERADTLLPATAAVHDGVMAVGVLVR</sequence>
<feature type="compositionally biased region" description="Basic and acidic residues" evidence="1">
    <location>
        <begin position="31"/>
        <end position="53"/>
    </location>
</feature>
<organism evidence="3 4">
    <name type="scientific">Helianthus annuus</name>
    <name type="common">Common sunflower</name>
    <dbReference type="NCBI Taxonomy" id="4232"/>
    <lineage>
        <taxon>Eukaryota</taxon>
        <taxon>Viridiplantae</taxon>
        <taxon>Streptophyta</taxon>
        <taxon>Embryophyta</taxon>
        <taxon>Tracheophyta</taxon>
        <taxon>Spermatophyta</taxon>
        <taxon>Magnoliopsida</taxon>
        <taxon>eudicotyledons</taxon>
        <taxon>Gunneridae</taxon>
        <taxon>Pentapetalae</taxon>
        <taxon>asterids</taxon>
        <taxon>campanulids</taxon>
        <taxon>Asterales</taxon>
        <taxon>Asteraceae</taxon>
        <taxon>Asteroideae</taxon>
        <taxon>Heliantheae alliance</taxon>
        <taxon>Heliantheae</taxon>
        <taxon>Helianthus</taxon>
    </lineage>
</organism>
<reference evidence="2 4" key="1">
    <citation type="journal article" date="2017" name="Nature">
        <title>The sunflower genome provides insights into oil metabolism, flowering and Asterid evolution.</title>
        <authorList>
            <person name="Badouin H."/>
            <person name="Gouzy J."/>
            <person name="Grassa C.J."/>
            <person name="Murat F."/>
            <person name="Staton S.E."/>
            <person name="Cottret L."/>
            <person name="Lelandais-Briere C."/>
            <person name="Owens G.L."/>
            <person name="Carrere S."/>
            <person name="Mayjonade B."/>
            <person name="Legrand L."/>
            <person name="Gill N."/>
            <person name="Kane N.C."/>
            <person name="Bowers J.E."/>
            <person name="Hubner S."/>
            <person name="Bellec A."/>
            <person name="Berard A."/>
            <person name="Berges H."/>
            <person name="Blanchet N."/>
            <person name="Boniface M.C."/>
            <person name="Brunel D."/>
            <person name="Catrice O."/>
            <person name="Chaidir N."/>
            <person name="Claudel C."/>
            <person name="Donnadieu C."/>
            <person name="Faraut T."/>
            <person name="Fievet G."/>
            <person name="Helmstetter N."/>
            <person name="King M."/>
            <person name="Knapp S.J."/>
            <person name="Lai Z."/>
            <person name="Le Paslier M.C."/>
            <person name="Lippi Y."/>
            <person name="Lorenzon L."/>
            <person name="Mandel J.R."/>
            <person name="Marage G."/>
            <person name="Marchand G."/>
            <person name="Marquand E."/>
            <person name="Bret-Mestries E."/>
            <person name="Morien E."/>
            <person name="Nambeesan S."/>
            <person name="Nguyen T."/>
            <person name="Pegot-Espagnet P."/>
            <person name="Pouilly N."/>
            <person name="Raftis F."/>
            <person name="Sallet E."/>
            <person name="Schiex T."/>
            <person name="Thomas J."/>
            <person name="Vandecasteele C."/>
            <person name="Vares D."/>
            <person name="Vear F."/>
            <person name="Vautrin S."/>
            <person name="Crespi M."/>
            <person name="Mangin B."/>
            <person name="Burke J.M."/>
            <person name="Salse J."/>
            <person name="Munos S."/>
            <person name="Vincourt P."/>
            <person name="Rieseberg L.H."/>
            <person name="Langlade N.B."/>
        </authorList>
    </citation>
    <scope>NUCLEOTIDE SEQUENCE [LARGE SCALE GENOMIC DNA]</scope>
    <source>
        <strain evidence="4">cv. SF193</strain>
        <tissue evidence="2">Leaves</tissue>
    </source>
</reference>
<feature type="region of interest" description="Disordered" evidence="1">
    <location>
        <begin position="1"/>
        <end position="53"/>
    </location>
</feature>
<dbReference type="EMBL" id="CM007902">
    <property type="protein sequence ID" value="OTG00226.1"/>
    <property type="molecule type" value="Genomic_DNA"/>
</dbReference>
<dbReference type="InParanoid" id="A0A251SPL7"/>
<dbReference type="EMBL" id="MNCJ02000328">
    <property type="protein sequence ID" value="KAF5771876.1"/>
    <property type="molecule type" value="Genomic_DNA"/>
</dbReference>
<reference evidence="3" key="2">
    <citation type="submission" date="2017-02" db="EMBL/GenBank/DDBJ databases">
        <title>Sunflower complete genome.</title>
        <authorList>
            <person name="Langlade N."/>
            <person name="Munos S."/>
        </authorList>
    </citation>
    <scope>NUCLEOTIDE SEQUENCE [LARGE SCALE GENOMIC DNA]</scope>
    <source>
        <tissue evidence="3">Leaves</tissue>
    </source>
</reference>
<dbReference type="Proteomes" id="UP000215914">
    <property type="component" value="Chromosome 13"/>
</dbReference>
<evidence type="ECO:0000313" key="3">
    <source>
        <dbReference type="EMBL" id="OTG00226.1"/>
    </source>
</evidence>
<keyword evidence="4" id="KW-1185">Reference proteome</keyword>
<evidence type="ECO:0000313" key="4">
    <source>
        <dbReference type="Proteomes" id="UP000215914"/>
    </source>
</evidence>
<gene>
    <name evidence="3" type="ORF">HannXRQ_Chr13g0388611</name>
    <name evidence="2" type="ORF">HanXRQr2_Chr13g0570011</name>
</gene>
<dbReference type="Gramene" id="mRNA:HanXRQr2_Chr13g0570011">
    <property type="protein sequence ID" value="CDS:HanXRQr2_Chr13g0570011.1"/>
    <property type="gene ID" value="HanXRQr2_Chr13g0570011"/>
</dbReference>
<evidence type="ECO:0000256" key="1">
    <source>
        <dbReference type="SAM" id="MobiDB-lite"/>
    </source>
</evidence>
<feature type="compositionally biased region" description="Basic and acidic residues" evidence="1">
    <location>
        <begin position="1"/>
        <end position="16"/>
    </location>
</feature>
<protein>
    <submittedName>
        <fullName evidence="3">Uncharacterized protein</fullName>
    </submittedName>
</protein>